<dbReference type="InterPro" id="IPR027304">
    <property type="entry name" value="Trigger_fact/SurA_dom_sf"/>
</dbReference>
<evidence type="ECO:0000259" key="4">
    <source>
        <dbReference type="Pfam" id="PF05698"/>
    </source>
</evidence>
<reference evidence="6" key="1">
    <citation type="journal article" date="2019" name="Int. J. Syst. Evol. Microbiol.">
        <title>The Global Catalogue of Microorganisms (GCM) 10K type strain sequencing project: providing services to taxonomists for standard genome sequencing and annotation.</title>
        <authorList>
            <consortium name="The Broad Institute Genomics Platform"/>
            <consortium name="The Broad Institute Genome Sequencing Center for Infectious Disease"/>
            <person name="Wu L."/>
            <person name="Ma J."/>
        </authorList>
    </citation>
    <scope>NUCLEOTIDE SEQUENCE [LARGE SCALE GENOMIC DNA]</scope>
    <source>
        <strain evidence="6">NBRC 112299</strain>
    </source>
</reference>
<dbReference type="Pfam" id="PF05698">
    <property type="entry name" value="Trigger_C"/>
    <property type="match status" value="1"/>
</dbReference>
<dbReference type="SUPFAM" id="SSF109998">
    <property type="entry name" value="Triger factor/SurA peptide-binding domain-like"/>
    <property type="match status" value="1"/>
</dbReference>
<dbReference type="Gene3D" id="1.10.3120.10">
    <property type="entry name" value="Trigger factor, C-terminal domain"/>
    <property type="match status" value="1"/>
</dbReference>
<evidence type="ECO:0000256" key="3">
    <source>
        <dbReference type="SAM" id="MobiDB-lite"/>
    </source>
</evidence>
<protein>
    <recommendedName>
        <fullName evidence="4">Trigger factor C-terminal domain-containing protein</fullName>
    </recommendedName>
</protein>
<feature type="region of interest" description="Disordered" evidence="3">
    <location>
        <begin position="1"/>
        <end position="20"/>
    </location>
</feature>
<comment type="caution">
    <text evidence="5">The sequence shown here is derived from an EMBL/GenBank/DDBJ whole genome shotgun (WGS) entry which is preliminary data.</text>
</comment>
<accession>A0ABQ6IGE3</accession>
<evidence type="ECO:0000313" key="5">
    <source>
        <dbReference type="EMBL" id="GMA36860.1"/>
    </source>
</evidence>
<organism evidence="5 6">
    <name type="scientific">Demequina litorisediminis</name>
    <dbReference type="NCBI Taxonomy" id="1849022"/>
    <lineage>
        <taxon>Bacteria</taxon>
        <taxon>Bacillati</taxon>
        <taxon>Actinomycetota</taxon>
        <taxon>Actinomycetes</taxon>
        <taxon>Micrococcales</taxon>
        <taxon>Demequinaceae</taxon>
        <taxon>Demequina</taxon>
    </lineage>
</organism>
<keyword evidence="1" id="KW-0697">Rotamase</keyword>
<feature type="domain" description="Trigger factor C-terminal" evidence="4">
    <location>
        <begin position="20"/>
        <end position="79"/>
    </location>
</feature>
<keyword evidence="2" id="KW-0413">Isomerase</keyword>
<dbReference type="EMBL" id="BSUN01000001">
    <property type="protein sequence ID" value="GMA36860.1"/>
    <property type="molecule type" value="Genomic_DNA"/>
</dbReference>
<proteinExistence type="predicted"/>
<gene>
    <name evidence="5" type="ORF">GCM10025876_30640</name>
</gene>
<evidence type="ECO:0000256" key="2">
    <source>
        <dbReference type="ARBA" id="ARBA00023235"/>
    </source>
</evidence>
<sequence length="112" mass="12479">MPRSPRRRTTRCARRSSSTRLAEDLDIEVQQNELLDYLLNQSRQYGMDPNTFIQQVEQAGQIPAIVAEVARSKATAFALRRTTVKDTAGNAVDLSPVIGSVEDEKTEEEAAE</sequence>
<dbReference type="Proteomes" id="UP001157125">
    <property type="component" value="Unassembled WGS sequence"/>
</dbReference>
<dbReference type="InterPro" id="IPR008880">
    <property type="entry name" value="Trigger_fac_C"/>
</dbReference>
<dbReference type="InterPro" id="IPR037041">
    <property type="entry name" value="Trigger_fac_C_sf"/>
</dbReference>
<evidence type="ECO:0000256" key="1">
    <source>
        <dbReference type="ARBA" id="ARBA00023110"/>
    </source>
</evidence>
<evidence type="ECO:0000313" key="6">
    <source>
        <dbReference type="Proteomes" id="UP001157125"/>
    </source>
</evidence>
<keyword evidence="6" id="KW-1185">Reference proteome</keyword>
<feature type="compositionally biased region" description="Basic residues" evidence="3">
    <location>
        <begin position="1"/>
        <end position="14"/>
    </location>
</feature>
<name>A0ABQ6IGE3_9MICO</name>